<evidence type="ECO:0000313" key="8">
    <source>
        <dbReference type="EMBL" id="MEQ6356180.1"/>
    </source>
</evidence>
<dbReference type="InterPro" id="IPR004017">
    <property type="entry name" value="Cys_rich_dom"/>
</dbReference>
<dbReference type="InterPro" id="IPR051460">
    <property type="entry name" value="HdrC_iron-sulfur_subunit"/>
</dbReference>
<reference evidence="8 9" key="1">
    <citation type="submission" date="2024-06" db="EMBL/GenBank/DDBJ databases">
        <title>Lysinibacillus zambalefons sp. nov., a Novel Firmicute Isolated from the Poon Bato Zambales Hyperalkaline Spring.</title>
        <authorList>
            <person name="Aja J.A."/>
            <person name="Lazaro J.E.H."/>
            <person name="Llorin L.D."/>
            <person name="Lim K.R."/>
            <person name="Teodosio J."/>
            <person name="Dalisay D.S."/>
        </authorList>
    </citation>
    <scope>NUCLEOTIDE SEQUENCE [LARGE SCALE GENOMIC DNA]</scope>
    <source>
        <strain evidence="8 9">M3</strain>
    </source>
</reference>
<gene>
    <name evidence="8" type="ORF">ABNX05_16250</name>
</gene>
<feature type="transmembrane region" description="Helical" evidence="6">
    <location>
        <begin position="71"/>
        <end position="92"/>
    </location>
</feature>
<evidence type="ECO:0000256" key="1">
    <source>
        <dbReference type="ARBA" id="ARBA00022485"/>
    </source>
</evidence>
<dbReference type="SUPFAM" id="SSF46548">
    <property type="entry name" value="alpha-helical ferredoxin"/>
    <property type="match status" value="1"/>
</dbReference>
<evidence type="ECO:0000259" key="7">
    <source>
        <dbReference type="PROSITE" id="PS51379"/>
    </source>
</evidence>
<keyword evidence="2" id="KW-0479">Metal-binding</keyword>
<feature type="domain" description="4Fe-4S ferredoxin-type" evidence="7">
    <location>
        <begin position="275"/>
        <end position="305"/>
    </location>
</feature>
<dbReference type="Pfam" id="PF02754">
    <property type="entry name" value="CCG"/>
    <property type="match status" value="2"/>
</dbReference>
<feature type="domain" description="4Fe-4S ferredoxin-type" evidence="7">
    <location>
        <begin position="364"/>
        <end position="395"/>
    </location>
</feature>
<keyword evidence="6" id="KW-0472">Membrane</keyword>
<name>A0ABV1MUJ6_9BACI</name>
<keyword evidence="5" id="KW-0411">Iron-sulfur</keyword>
<proteinExistence type="predicted"/>
<dbReference type="Gene3D" id="1.20.950.20">
    <property type="entry name" value="Transmembrane di-heme cytochromes, Chain C"/>
    <property type="match status" value="1"/>
</dbReference>
<dbReference type="SUPFAM" id="SSF103501">
    <property type="entry name" value="Respiratory nitrate reductase 1 gamma chain"/>
    <property type="match status" value="1"/>
</dbReference>
<dbReference type="Gene3D" id="1.10.1060.10">
    <property type="entry name" value="Alpha-helical ferredoxin"/>
    <property type="match status" value="1"/>
</dbReference>
<evidence type="ECO:0000256" key="4">
    <source>
        <dbReference type="ARBA" id="ARBA00023004"/>
    </source>
</evidence>
<dbReference type="EMBL" id="JBEGDG010000012">
    <property type="protein sequence ID" value="MEQ6356180.1"/>
    <property type="molecule type" value="Genomic_DNA"/>
</dbReference>
<feature type="transmembrane region" description="Helical" evidence="6">
    <location>
        <begin position="6"/>
        <end position="27"/>
    </location>
</feature>
<organism evidence="8 9">
    <name type="scientific">Lysinibacillus zambalensis</name>
    <dbReference type="NCBI Taxonomy" id="3160866"/>
    <lineage>
        <taxon>Bacteria</taxon>
        <taxon>Bacillati</taxon>
        <taxon>Bacillota</taxon>
        <taxon>Bacilli</taxon>
        <taxon>Bacillales</taxon>
        <taxon>Bacillaceae</taxon>
        <taxon>Lysinibacillus</taxon>
    </lineage>
</organism>
<comment type="caution">
    <text evidence="8">The sequence shown here is derived from an EMBL/GenBank/DDBJ whole genome shotgun (WGS) entry which is preliminary data.</text>
</comment>
<keyword evidence="4" id="KW-0408">Iron</keyword>
<dbReference type="PROSITE" id="PS51379">
    <property type="entry name" value="4FE4S_FER_2"/>
    <property type="match status" value="2"/>
</dbReference>
<keyword evidence="1" id="KW-0004">4Fe-4S</keyword>
<dbReference type="InterPro" id="IPR009051">
    <property type="entry name" value="Helical_ferredxn"/>
</dbReference>
<dbReference type="PANTHER" id="PTHR43255">
    <property type="entry name" value="IRON-SULFUR-BINDING OXIDOREDUCTASE FADF-RELATED-RELATED"/>
    <property type="match status" value="1"/>
</dbReference>
<dbReference type="InterPro" id="IPR017900">
    <property type="entry name" value="4Fe4S_Fe_S_CS"/>
</dbReference>
<evidence type="ECO:0000256" key="6">
    <source>
        <dbReference type="SAM" id="Phobius"/>
    </source>
</evidence>
<keyword evidence="3" id="KW-0560">Oxidoreductase</keyword>
<feature type="transmembrane region" description="Helical" evidence="6">
    <location>
        <begin position="191"/>
        <end position="219"/>
    </location>
</feature>
<feature type="transmembrane region" description="Helical" evidence="6">
    <location>
        <begin position="104"/>
        <end position="129"/>
    </location>
</feature>
<dbReference type="Pfam" id="PF13183">
    <property type="entry name" value="Fer4_8"/>
    <property type="match status" value="1"/>
</dbReference>
<dbReference type="RefSeq" id="WP_349660665.1">
    <property type="nucleotide sequence ID" value="NZ_JBEGDG010000012.1"/>
</dbReference>
<dbReference type="InterPro" id="IPR036197">
    <property type="entry name" value="NarG-like_sf"/>
</dbReference>
<evidence type="ECO:0000313" key="9">
    <source>
        <dbReference type="Proteomes" id="UP001478862"/>
    </source>
</evidence>
<dbReference type="InterPro" id="IPR017896">
    <property type="entry name" value="4Fe4S_Fe-S-bd"/>
</dbReference>
<dbReference type="Proteomes" id="UP001478862">
    <property type="component" value="Unassembled WGS sequence"/>
</dbReference>
<evidence type="ECO:0000256" key="3">
    <source>
        <dbReference type="ARBA" id="ARBA00023002"/>
    </source>
</evidence>
<feature type="transmembrane region" description="Helical" evidence="6">
    <location>
        <begin position="149"/>
        <end position="171"/>
    </location>
</feature>
<evidence type="ECO:0000256" key="5">
    <source>
        <dbReference type="ARBA" id="ARBA00023014"/>
    </source>
</evidence>
<dbReference type="PANTHER" id="PTHR43255:SF1">
    <property type="entry name" value="IRON-SULFUR-BINDING OXIDOREDUCTASE FADF-RELATED"/>
    <property type="match status" value="1"/>
</dbReference>
<protein>
    <submittedName>
        <fullName evidence="8">Heterodisulfide reductase-related iron-sulfur binding cluster</fullName>
    </submittedName>
</protein>
<evidence type="ECO:0000256" key="2">
    <source>
        <dbReference type="ARBA" id="ARBA00022723"/>
    </source>
</evidence>
<keyword evidence="6" id="KW-0812">Transmembrane</keyword>
<keyword evidence="6" id="KW-1133">Transmembrane helix</keyword>
<accession>A0ABV1MUJ6</accession>
<sequence>MSPLVIANIVLTVVVVLYAVGLFFYLLKTRYKFVQLGKKVEFDESVQERIRYLMVNVLGQNKLLKDPKSGLIHVMFFYGFLMVQLGAIDLIWKGLAPGSHLPLGIFYSVFTFFQELVVLMILVAVVWAFYRRYVEKLVRLKRGWKNGLVLIFIGGLMVSTLLANGMGLIWHGEELTYTEPVASGIAAIFSFLPASAAAVVFYVMWWAHLLILLTFLVYVPQSKHFHLIVSPINVYMNRLDRTGTLTPIDFEALENAEDEEDIPAIGVGRIQDFTQKQMLDLYSCVECGRCTNMCPASGTGKMLSPMDLIVKLRDHLTFTGAVETKQKPWVPYQFFAKTKGNQLAMAAGAEGAVIEDIYSPSLIGEVITEEEIWACTTCRNCEDQCPVMNEHVDKIIDLRRYLTMTEGKVNPDAQRAMTNIERQGNPWGLNRKEKENWRDLDPTIHIPTVKELKKSGEEMEYLFWVGSMGAFDNRSQKIALAFCRLLNEAGVKFAILGNKEKNSGDTPRRLGNEFLFQELATANIDEFEKNDVKKIVTIDPHAYNIFKNEYQDFGWKGEVYHHTELLNQLIDENRLALNYEVHETIVFHDSCYLGRYNDVYDAPREILRGIPGIKLVEMERNREEAMCCGAGGGLMWMEEHVGNRINVARTEQALATNASVISSGCPYCLTMLEDGTKAKEVEDTIGTFDVAELLERSVFGEKVKAVEESVEEAADVMVEEVVASVDSVERNEKAEVNAEK</sequence>
<keyword evidence="9" id="KW-1185">Reference proteome</keyword>
<dbReference type="PROSITE" id="PS00198">
    <property type="entry name" value="4FE4S_FER_1"/>
    <property type="match status" value="1"/>
</dbReference>